<evidence type="ECO:0000313" key="2">
    <source>
        <dbReference type="Proteomes" id="UP001157502"/>
    </source>
</evidence>
<proteinExistence type="predicted"/>
<evidence type="ECO:0000313" key="1">
    <source>
        <dbReference type="EMBL" id="KAJ8008797.1"/>
    </source>
</evidence>
<dbReference type="EMBL" id="CM055734">
    <property type="protein sequence ID" value="KAJ8008797.1"/>
    <property type="molecule type" value="Genomic_DNA"/>
</dbReference>
<comment type="caution">
    <text evidence="1">The sequence shown here is derived from an EMBL/GenBank/DDBJ whole genome shotgun (WGS) entry which is preliminary data.</text>
</comment>
<protein>
    <submittedName>
        <fullName evidence="1">Uncharacterized protein</fullName>
    </submittedName>
</protein>
<reference evidence="1" key="1">
    <citation type="submission" date="2021-05" db="EMBL/GenBank/DDBJ databases">
        <authorList>
            <person name="Pan Q."/>
            <person name="Jouanno E."/>
            <person name="Zahm M."/>
            <person name="Klopp C."/>
            <person name="Cabau C."/>
            <person name="Louis A."/>
            <person name="Berthelot C."/>
            <person name="Parey E."/>
            <person name="Roest Crollius H."/>
            <person name="Montfort J."/>
            <person name="Robinson-Rechavi M."/>
            <person name="Bouchez O."/>
            <person name="Lampietro C."/>
            <person name="Lopez Roques C."/>
            <person name="Donnadieu C."/>
            <person name="Postlethwait J."/>
            <person name="Bobe J."/>
            <person name="Dillon D."/>
            <person name="Chandos A."/>
            <person name="von Hippel F."/>
            <person name="Guiguen Y."/>
        </authorList>
    </citation>
    <scope>NUCLEOTIDE SEQUENCE</scope>
    <source>
        <strain evidence="1">YG-Jan2019</strain>
    </source>
</reference>
<sequence length="95" mass="10297">MATAVVAMMMCTASLGNENEAACGQRYHGIKKWQITTFESATDVCIMTQKTTLRRSSGGNHQNIEPSSTSFHVTLDPGSIFDRAHVPTGIINKVP</sequence>
<dbReference type="Proteomes" id="UP001157502">
    <property type="component" value="Chromosome 7"/>
</dbReference>
<gene>
    <name evidence="1" type="ORF">DPEC_G00082150</name>
</gene>
<keyword evidence="2" id="KW-1185">Reference proteome</keyword>
<name>A0ACC2GZ20_DALPE</name>
<accession>A0ACC2GZ20</accession>
<organism evidence="1 2">
    <name type="scientific">Dallia pectoralis</name>
    <name type="common">Alaska blackfish</name>
    <dbReference type="NCBI Taxonomy" id="75939"/>
    <lineage>
        <taxon>Eukaryota</taxon>
        <taxon>Metazoa</taxon>
        <taxon>Chordata</taxon>
        <taxon>Craniata</taxon>
        <taxon>Vertebrata</taxon>
        <taxon>Euteleostomi</taxon>
        <taxon>Actinopterygii</taxon>
        <taxon>Neopterygii</taxon>
        <taxon>Teleostei</taxon>
        <taxon>Protacanthopterygii</taxon>
        <taxon>Esociformes</taxon>
        <taxon>Umbridae</taxon>
        <taxon>Dallia</taxon>
    </lineage>
</organism>